<evidence type="ECO:0000313" key="5">
    <source>
        <dbReference type="Proteomes" id="UP000001953"/>
    </source>
</evidence>
<feature type="compositionally biased region" description="Polar residues" evidence="1">
    <location>
        <begin position="296"/>
        <end position="307"/>
    </location>
</feature>
<dbReference type="RefSeq" id="WP_011511265.1">
    <property type="nucleotide sequence ID" value="NC_007964.1"/>
</dbReference>
<keyword evidence="2" id="KW-0732">Signal</keyword>
<feature type="signal peptide" evidence="2">
    <location>
        <begin position="1"/>
        <end position="23"/>
    </location>
</feature>
<keyword evidence="5" id="KW-1185">Reference proteome</keyword>
<evidence type="ECO:0000313" key="4">
    <source>
        <dbReference type="EMBL" id="ABE63599.1"/>
    </source>
</evidence>
<evidence type="ECO:0000256" key="2">
    <source>
        <dbReference type="SAM" id="SignalP"/>
    </source>
</evidence>
<reference evidence="4 5" key="1">
    <citation type="submission" date="2006-03" db="EMBL/GenBank/DDBJ databases">
        <title>Complete sequence of chromosome of Nitrobacter hamburgensis X14.</title>
        <authorList>
            <consortium name="US DOE Joint Genome Institute"/>
            <person name="Copeland A."/>
            <person name="Lucas S."/>
            <person name="Lapidus A."/>
            <person name="Barry K."/>
            <person name="Detter J.C."/>
            <person name="Glavina del Rio T."/>
            <person name="Hammon N."/>
            <person name="Israni S."/>
            <person name="Dalin E."/>
            <person name="Tice H."/>
            <person name="Pitluck S."/>
            <person name="Chain P."/>
            <person name="Malfatti S."/>
            <person name="Shin M."/>
            <person name="Vergez L."/>
            <person name="Schmutz J."/>
            <person name="Larimer F."/>
            <person name="Land M."/>
            <person name="Hauser L."/>
            <person name="Kyrpides N."/>
            <person name="Ivanova N."/>
            <person name="Ward B."/>
            <person name="Arp D."/>
            <person name="Klotz M."/>
            <person name="Stein L."/>
            <person name="O'Mullan G."/>
            <person name="Starkenburg S."/>
            <person name="Sayavedra L."/>
            <person name="Poret-Peterson A.T."/>
            <person name="Gentry M.E."/>
            <person name="Bruce D."/>
            <person name="Richardson P."/>
        </authorList>
    </citation>
    <scope>NUCLEOTIDE SEQUENCE [LARGE SCALE GENOMIC DNA]</scope>
    <source>
        <strain evidence="5">DSM 10229 / NCIMB 13809 / X14</strain>
    </source>
</reference>
<dbReference type="Gene3D" id="1.20.1270.180">
    <property type="match status" value="1"/>
</dbReference>
<organism evidence="4 5">
    <name type="scientific">Nitrobacter hamburgensis (strain DSM 10229 / NCIMB 13809 / X14)</name>
    <dbReference type="NCBI Taxonomy" id="323097"/>
    <lineage>
        <taxon>Bacteria</taxon>
        <taxon>Pseudomonadati</taxon>
        <taxon>Pseudomonadota</taxon>
        <taxon>Alphaproteobacteria</taxon>
        <taxon>Hyphomicrobiales</taxon>
        <taxon>Nitrobacteraceae</taxon>
        <taxon>Nitrobacter</taxon>
    </lineage>
</organism>
<sequence length="557" mass="59691">MIRHTVVSAVMCCALMLLPTALANASGPGFDCAKATRQIDKAICAWDTVGSLDGRMATAYTKAIAAHNDEAAIASVKADQKAWLSERDRRCALKTVKPKEGSEDGLSPQQFGQLMCLQSIYPPRIAQLMDLAAPPLAPLDVKMVPIEPLKAAYPDDWRQPGYQAAFSPDKTLMALGVEDSAGYVKQVWLYQPASGRLAVASPQTDGDRTDTPKDISELNLWIWGDDGRFYVRARRPLGEDSVFGADMNGYAEMRELPADVVAKIAAQDAAHKAAIYDPNAPKPKRPPGFNDDSYNKQDGGSFTTWAQNKGHGSFDLKAARAGDEEPRMIASGGWEIENFQFDPGGTRVFYNGEGGLVVTDPDTQATRRLKGTRGGALEVRPINMSADGDILVYWARGTCMSDAADEINPDADDDSIRRVCLAYLEAAGSAPTPKPISGTLPAKANTALADPWVGKWAGSDNSSLSATIRRGAAKPDYLVIDLVAGMPGCSGAVTLYGKPKDNAVLGESYDPNNRGIPVCRVELSLDRKGVLTTEVVGPCTFYHGGSCGFDGSMTRSE</sequence>
<dbReference type="EMBL" id="CP000319">
    <property type="protein sequence ID" value="ABE63599.1"/>
    <property type="molecule type" value="Genomic_DNA"/>
</dbReference>
<dbReference type="KEGG" id="nha:Nham_2828"/>
<dbReference type="InterPro" id="IPR009739">
    <property type="entry name" value="LprI-like_N"/>
</dbReference>
<evidence type="ECO:0000256" key="1">
    <source>
        <dbReference type="SAM" id="MobiDB-lite"/>
    </source>
</evidence>
<dbReference type="eggNOG" id="COG5354">
    <property type="taxonomic scope" value="Bacteria"/>
</dbReference>
<protein>
    <recommendedName>
        <fullName evidence="3">Lysozyme inhibitor LprI-like N-terminal domain-containing protein</fullName>
    </recommendedName>
</protein>
<dbReference type="eggNOG" id="COG3755">
    <property type="taxonomic scope" value="Bacteria"/>
</dbReference>
<gene>
    <name evidence="4" type="ordered locus">Nham_2828</name>
</gene>
<name>Q1QJJ8_NITHX</name>
<evidence type="ECO:0000259" key="3">
    <source>
        <dbReference type="Pfam" id="PF07007"/>
    </source>
</evidence>
<feature type="chain" id="PRO_5004196173" description="Lysozyme inhibitor LprI-like N-terminal domain-containing protein" evidence="2">
    <location>
        <begin position="24"/>
        <end position="557"/>
    </location>
</feature>
<dbReference type="HOGENOM" id="CLU_489029_0_0_5"/>
<accession>Q1QJJ8</accession>
<feature type="domain" description="Lysozyme inhibitor LprI-like N-terminal" evidence="3">
    <location>
        <begin position="32"/>
        <end position="128"/>
    </location>
</feature>
<dbReference type="Pfam" id="PF07007">
    <property type="entry name" value="LprI"/>
    <property type="match status" value="1"/>
</dbReference>
<dbReference type="STRING" id="323097.Nham_2828"/>
<dbReference type="AlphaFoldDB" id="Q1QJJ8"/>
<feature type="region of interest" description="Disordered" evidence="1">
    <location>
        <begin position="274"/>
        <end position="308"/>
    </location>
</feature>
<dbReference type="SUPFAM" id="SSF82171">
    <property type="entry name" value="DPP6 N-terminal domain-like"/>
    <property type="match status" value="1"/>
</dbReference>
<dbReference type="Proteomes" id="UP000001953">
    <property type="component" value="Chromosome"/>
</dbReference>
<proteinExistence type="predicted"/>